<keyword evidence="4" id="KW-0720">Serine protease</keyword>
<evidence type="ECO:0000313" key="8">
    <source>
        <dbReference type="EMBL" id="SOQ48527.1"/>
    </source>
</evidence>
<dbReference type="InterPro" id="IPR001254">
    <property type="entry name" value="Trypsin_dom"/>
</dbReference>
<dbReference type="InterPro" id="IPR043504">
    <property type="entry name" value="Peptidase_S1_PA_chymotrypsin"/>
</dbReference>
<dbReference type="InterPro" id="IPR050430">
    <property type="entry name" value="Peptidase_S1"/>
</dbReference>
<dbReference type="PROSITE" id="PS00135">
    <property type="entry name" value="TRYPSIN_SER"/>
    <property type="match status" value="1"/>
</dbReference>
<organism evidence="8">
    <name type="scientific">Spodoptera frugiperda</name>
    <name type="common">Fall armyworm</name>
    <dbReference type="NCBI Taxonomy" id="7108"/>
    <lineage>
        <taxon>Eukaryota</taxon>
        <taxon>Metazoa</taxon>
        <taxon>Ecdysozoa</taxon>
        <taxon>Arthropoda</taxon>
        <taxon>Hexapoda</taxon>
        <taxon>Insecta</taxon>
        <taxon>Pterygota</taxon>
        <taxon>Neoptera</taxon>
        <taxon>Endopterygota</taxon>
        <taxon>Lepidoptera</taxon>
        <taxon>Glossata</taxon>
        <taxon>Ditrysia</taxon>
        <taxon>Noctuoidea</taxon>
        <taxon>Noctuidae</taxon>
        <taxon>Amphipyrinae</taxon>
        <taxon>Spodoptera</taxon>
    </lineage>
</organism>
<proteinExistence type="inferred from homology"/>
<evidence type="ECO:0000256" key="3">
    <source>
        <dbReference type="ARBA" id="ARBA00022801"/>
    </source>
</evidence>
<dbReference type="SUPFAM" id="SSF50494">
    <property type="entry name" value="Trypsin-like serine proteases"/>
    <property type="match status" value="1"/>
</dbReference>
<feature type="domain" description="Peptidase S1" evidence="7">
    <location>
        <begin position="105"/>
        <end position="334"/>
    </location>
</feature>
<evidence type="ECO:0000259" key="7">
    <source>
        <dbReference type="PROSITE" id="PS50240"/>
    </source>
</evidence>
<dbReference type="PANTHER" id="PTHR24276:SF91">
    <property type="entry name" value="AT26814P-RELATED"/>
    <property type="match status" value="1"/>
</dbReference>
<dbReference type="InterPro" id="IPR033116">
    <property type="entry name" value="TRYPSIN_SER"/>
</dbReference>
<sequence>MLQKTYVRMHHIGKGREENHPLTSPALGEAGRSVRLLLTKNHPPSPALKRSPDVELICKMVKIIVVLSILHVFGKIGGIFITNTLMTKHRMFRNLSRSALRDKAKEGGRRYYASFEDYPYVVIGYGRHQWHGRLFTASVLSKEWVLTCAHCSEYIRGPRIWYAGFDKPLTDTSPSVKVLDIFLHPNYYAYLEIENKWTMDNDISLLRMEPLNEHVFGVLCSVDYTSLLGLHVTYVASGITANSEEQVKNLLDVADAAIVNCNDKFRGFNRHLICATPKCKERTTTADAGDSGSPLFFDGKIVGVLSYFYYNEYLVRNAYTPISPYIDWISYTIRNNSKVVDDNLRNNPEEYDET</sequence>
<evidence type="ECO:0000256" key="6">
    <source>
        <dbReference type="SAM" id="Phobius"/>
    </source>
</evidence>
<dbReference type="EMBL" id="ODYU01006571">
    <property type="protein sequence ID" value="SOQ48527.1"/>
    <property type="molecule type" value="Genomic_DNA"/>
</dbReference>
<dbReference type="PANTHER" id="PTHR24276">
    <property type="entry name" value="POLYSERASE-RELATED"/>
    <property type="match status" value="1"/>
</dbReference>
<dbReference type="Gene3D" id="2.40.10.10">
    <property type="entry name" value="Trypsin-like serine proteases"/>
    <property type="match status" value="1"/>
</dbReference>
<dbReference type="GO" id="GO:0004252">
    <property type="term" value="F:serine-type endopeptidase activity"/>
    <property type="evidence" value="ECO:0007669"/>
    <property type="project" value="InterPro"/>
</dbReference>
<dbReference type="InterPro" id="IPR009003">
    <property type="entry name" value="Peptidase_S1_PA"/>
</dbReference>
<protein>
    <submittedName>
        <fullName evidence="8">SFRICE_010381</fullName>
    </submittedName>
</protein>
<feature type="transmembrane region" description="Helical" evidence="6">
    <location>
        <begin position="63"/>
        <end position="86"/>
    </location>
</feature>
<dbReference type="PRINTS" id="PR00722">
    <property type="entry name" value="CHYMOTRYPSIN"/>
</dbReference>
<keyword evidence="3" id="KW-0378">Hydrolase</keyword>
<accession>A0A2H1W673</accession>
<keyword evidence="6" id="KW-0472">Membrane</keyword>
<name>A0A2H1W673_SPOFR</name>
<comment type="similarity">
    <text evidence="1">Belongs to the peptidase S1 family.</text>
</comment>
<reference evidence="8" key="1">
    <citation type="submission" date="2016-07" db="EMBL/GenBank/DDBJ databases">
        <authorList>
            <person name="Bretaudeau A."/>
        </authorList>
    </citation>
    <scope>NUCLEOTIDE SEQUENCE</scope>
    <source>
        <strain evidence="8">Rice</strain>
        <tissue evidence="8">Whole body</tissue>
    </source>
</reference>
<dbReference type="GO" id="GO:0006508">
    <property type="term" value="P:proteolysis"/>
    <property type="evidence" value="ECO:0007669"/>
    <property type="project" value="UniProtKB-KW"/>
</dbReference>
<dbReference type="PROSITE" id="PS50240">
    <property type="entry name" value="TRYPSIN_DOM"/>
    <property type="match status" value="1"/>
</dbReference>
<evidence type="ECO:0000256" key="5">
    <source>
        <dbReference type="ARBA" id="ARBA00023157"/>
    </source>
</evidence>
<evidence type="ECO:0000256" key="2">
    <source>
        <dbReference type="ARBA" id="ARBA00022670"/>
    </source>
</evidence>
<dbReference type="SMART" id="SM00020">
    <property type="entry name" value="Tryp_SPc"/>
    <property type="match status" value="1"/>
</dbReference>
<keyword evidence="5" id="KW-1015">Disulfide bond</keyword>
<dbReference type="Pfam" id="PF00089">
    <property type="entry name" value="Trypsin"/>
    <property type="match status" value="1"/>
</dbReference>
<gene>
    <name evidence="8" type="ORF">SFRICE_010381</name>
</gene>
<evidence type="ECO:0000256" key="1">
    <source>
        <dbReference type="ARBA" id="ARBA00007664"/>
    </source>
</evidence>
<keyword evidence="6" id="KW-1133">Transmembrane helix</keyword>
<keyword evidence="6" id="KW-0812">Transmembrane</keyword>
<dbReference type="AlphaFoldDB" id="A0A2H1W673"/>
<keyword evidence="2" id="KW-0645">Protease</keyword>
<evidence type="ECO:0000256" key="4">
    <source>
        <dbReference type="ARBA" id="ARBA00022825"/>
    </source>
</evidence>
<dbReference type="InterPro" id="IPR001314">
    <property type="entry name" value="Peptidase_S1A"/>
</dbReference>